<evidence type="ECO:0000313" key="1">
    <source>
        <dbReference type="EMBL" id="MFD2905974.1"/>
    </source>
</evidence>
<dbReference type="EMBL" id="JBHUPE010000007">
    <property type="protein sequence ID" value="MFD2905974.1"/>
    <property type="molecule type" value="Genomic_DNA"/>
</dbReference>
<proteinExistence type="predicted"/>
<keyword evidence="2" id="KW-1185">Reference proteome</keyword>
<dbReference type="RefSeq" id="WP_380922949.1">
    <property type="nucleotide sequence ID" value="NZ_JBHUPE010000007.1"/>
</dbReference>
<evidence type="ECO:0000313" key="2">
    <source>
        <dbReference type="Proteomes" id="UP001597509"/>
    </source>
</evidence>
<sequence>MEITPEILKRYNNGTATVAENAAVELWLENDDQAESTLLPDELQEMRSEVWSNIQNITQNGNEVISGSVPKIGRLYTKVAAAAVLLFLFSAGIYQKFNSTLLDHTTSEGVVFTSGKGPMEVLGNHFKIEFSGYLQIINKSHEPKSIECINGEKYTLAPGQTYYMETIAGRNYLIAEETLSPEDNYVRFVTGDVEVFTETI</sequence>
<gene>
    <name evidence="1" type="ORF">ACFS6I_18740</name>
</gene>
<organism evidence="1 2">
    <name type="scientific">Sphingobacterium anhuiense</name>
    <dbReference type="NCBI Taxonomy" id="493780"/>
    <lineage>
        <taxon>Bacteria</taxon>
        <taxon>Pseudomonadati</taxon>
        <taxon>Bacteroidota</taxon>
        <taxon>Sphingobacteriia</taxon>
        <taxon>Sphingobacteriales</taxon>
        <taxon>Sphingobacteriaceae</taxon>
        <taxon>Sphingobacterium</taxon>
    </lineage>
</organism>
<comment type="caution">
    <text evidence="1">The sequence shown here is derived from an EMBL/GenBank/DDBJ whole genome shotgun (WGS) entry which is preliminary data.</text>
</comment>
<dbReference type="Proteomes" id="UP001597509">
    <property type="component" value="Unassembled WGS sequence"/>
</dbReference>
<accession>A0ABW5YZK3</accession>
<name>A0ABW5YZK3_9SPHI</name>
<evidence type="ECO:0008006" key="3">
    <source>
        <dbReference type="Google" id="ProtNLM"/>
    </source>
</evidence>
<protein>
    <recommendedName>
        <fullName evidence="3">FecR protein</fullName>
    </recommendedName>
</protein>
<reference evidence="2" key="1">
    <citation type="journal article" date="2019" name="Int. J. Syst. Evol. Microbiol.">
        <title>The Global Catalogue of Microorganisms (GCM) 10K type strain sequencing project: providing services to taxonomists for standard genome sequencing and annotation.</title>
        <authorList>
            <consortium name="The Broad Institute Genomics Platform"/>
            <consortium name="The Broad Institute Genome Sequencing Center for Infectious Disease"/>
            <person name="Wu L."/>
            <person name="Ma J."/>
        </authorList>
    </citation>
    <scope>NUCLEOTIDE SEQUENCE [LARGE SCALE GENOMIC DNA]</scope>
    <source>
        <strain evidence="2">KCTC 22209</strain>
    </source>
</reference>